<evidence type="ECO:0000256" key="3">
    <source>
        <dbReference type="ARBA" id="ARBA00022989"/>
    </source>
</evidence>
<dbReference type="EMBL" id="RBJC01000009">
    <property type="protein sequence ID" value="RKR71150.1"/>
    <property type="molecule type" value="Genomic_DNA"/>
</dbReference>
<dbReference type="InterPro" id="IPR039264">
    <property type="entry name" value="TehA"/>
</dbReference>
<keyword evidence="4 5" id="KW-0472">Membrane</keyword>
<name>A0A420XF52_9PAST</name>
<evidence type="ECO:0000256" key="2">
    <source>
        <dbReference type="ARBA" id="ARBA00022692"/>
    </source>
</evidence>
<dbReference type="GO" id="GO:0005886">
    <property type="term" value="C:plasma membrane"/>
    <property type="evidence" value="ECO:0007669"/>
    <property type="project" value="TreeGrafter"/>
</dbReference>
<dbReference type="InterPro" id="IPR052951">
    <property type="entry name" value="Tellurite_res_ion_channel"/>
</dbReference>
<feature type="transmembrane region" description="Helical" evidence="5">
    <location>
        <begin position="152"/>
        <end position="172"/>
    </location>
</feature>
<keyword evidence="3 5" id="KW-1133">Transmembrane helix</keyword>
<dbReference type="InterPro" id="IPR038665">
    <property type="entry name" value="Voltage-dep_anion_channel_sf"/>
</dbReference>
<dbReference type="Pfam" id="PF03595">
    <property type="entry name" value="SLAC1"/>
    <property type="match status" value="1"/>
</dbReference>
<keyword evidence="2 5" id="KW-0812">Transmembrane</keyword>
<evidence type="ECO:0000256" key="5">
    <source>
        <dbReference type="SAM" id="Phobius"/>
    </source>
</evidence>
<feature type="transmembrane region" description="Helical" evidence="5">
    <location>
        <begin position="119"/>
        <end position="140"/>
    </location>
</feature>
<dbReference type="Gene3D" id="1.50.10.150">
    <property type="entry name" value="Voltage-dependent anion channel"/>
    <property type="match status" value="1"/>
</dbReference>
<evidence type="ECO:0000313" key="7">
    <source>
        <dbReference type="Proteomes" id="UP000280099"/>
    </source>
</evidence>
<feature type="transmembrane region" description="Helical" evidence="5">
    <location>
        <begin position="211"/>
        <end position="230"/>
    </location>
</feature>
<protein>
    <submittedName>
        <fullName evidence="6">Tellurite resistance protein</fullName>
    </submittedName>
</protein>
<comment type="subcellular location">
    <subcellularLocation>
        <location evidence="1">Membrane</location>
        <topology evidence="1">Multi-pass membrane protein</topology>
    </subcellularLocation>
</comment>
<evidence type="ECO:0000313" key="6">
    <source>
        <dbReference type="EMBL" id="RKR71150.1"/>
    </source>
</evidence>
<feature type="transmembrane region" description="Helical" evidence="5">
    <location>
        <begin position="300"/>
        <end position="322"/>
    </location>
</feature>
<evidence type="ECO:0000256" key="1">
    <source>
        <dbReference type="ARBA" id="ARBA00004141"/>
    </source>
</evidence>
<feature type="transmembrane region" description="Helical" evidence="5">
    <location>
        <begin position="12"/>
        <end position="31"/>
    </location>
</feature>
<proteinExistence type="predicted"/>
<dbReference type="PANTHER" id="PTHR37955:SF1">
    <property type="entry name" value="DEP DOMAIN-CONTAINING PROTEIN"/>
    <property type="match status" value="1"/>
</dbReference>
<dbReference type="NCBIfam" id="NF008032">
    <property type="entry name" value="PRK10764.1"/>
    <property type="match status" value="1"/>
</dbReference>
<dbReference type="AlphaFoldDB" id="A0A420XF52"/>
<feature type="transmembrane region" description="Helical" evidence="5">
    <location>
        <begin position="51"/>
        <end position="73"/>
    </location>
</feature>
<dbReference type="CDD" id="cd09324">
    <property type="entry name" value="TDT_TehA"/>
    <property type="match status" value="1"/>
</dbReference>
<dbReference type="Proteomes" id="UP000280099">
    <property type="component" value="Unassembled WGS sequence"/>
</dbReference>
<dbReference type="PANTHER" id="PTHR37955">
    <property type="entry name" value="TELLURITE RESISTANCE PROTEIN TEHA"/>
    <property type="match status" value="1"/>
</dbReference>
<feature type="transmembrane region" description="Helical" evidence="5">
    <location>
        <begin position="242"/>
        <end position="262"/>
    </location>
</feature>
<organism evidence="6 7">
    <name type="scientific">Otariodibacter oris</name>
    <dbReference type="NCBI Taxonomy" id="1032623"/>
    <lineage>
        <taxon>Bacteria</taxon>
        <taxon>Pseudomonadati</taxon>
        <taxon>Pseudomonadota</taxon>
        <taxon>Gammaproteobacteria</taxon>
        <taxon>Pasteurellales</taxon>
        <taxon>Pasteurellaceae</taxon>
        <taxon>Otariodibacter</taxon>
    </lineage>
</organism>
<accession>A0A420XF52</accession>
<dbReference type="InterPro" id="IPR004695">
    <property type="entry name" value="SLAC1/Mae1/Ssu1/TehA"/>
</dbReference>
<gene>
    <name evidence="6" type="ORF">DES31_1731</name>
</gene>
<feature type="transmembrane region" description="Helical" evidence="5">
    <location>
        <begin position="269"/>
        <end position="288"/>
    </location>
</feature>
<feature type="transmembrane region" description="Helical" evidence="5">
    <location>
        <begin position="178"/>
        <end position="199"/>
    </location>
</feature>
<comment type="caution">
    <text evidence="6">The sequence shown here is derived from an EMBL/GenBank/DDBJ whole genome shotgun (WGS) entry which is preliminary data.</text>
</comment>
<keyword evidence="7" id="KW-1185">Reference proteome</keyword>
<dbReference type="GO" id="GO:0046583">
    <property type="term" value="F:monoatomic cation efflux transmembrane transporter activity"/>
    <property type="evidence" value="ECO:0007669"/>
    <property type="project" value="TreeGrafter"/>
</dbReference>
<evidence type="ECO:0000256" key="4">
    <source>
        <dbReference type="ARBA" id="ARBA00023136"/>
    </source>
</evidence>
<feature type="transmembrane region" description="Helical" evidence="5">
    <location>
        <begin position="94"/>
        <end position="113"/>
    </location>
</feature>
<sequence>MTTKSKVFPIPTSYFGIVLGLSALGLAWRYATPFLQTTLSLYHLPNVIPSIISESLLIVAGFAWIVFISAYIWKWIAYRAMAKEELTHPLLGSFVSLIPITTIFVGLIVLPYIEIMGQILIFVGIIIQLLFASYYMAGMWRGTYNIESTTPVLYLPTVASNFVSATALSTLGYTEWAYLFWGAGTLSWLSLEPVILNRLRTIETVPEPIRPVISIALAPTFVACATYLTINGGVIDLIAKAIIGYGILQFFFFLRIIHWIMVRGFTISLWGFSFALASMAKVGMYLYIATQGQNIGILGLPMFIIANLCIGGLIIGTLLLVFKGKFLAK</sequence>
<reference evidence="6 7" key="1">
    <citation type="submission" date="2018-10" db="EMBL/GenBank/DDBJ databases">
        <title>Genomic Encyclopedia of Type Strains, Phase IV (KMG-IV): sequencing the most valuable type-strain genomes for metagenomic binning, comparative biology and taxonomic classification.</title>
        <authorList>
            <person name="Goeker M."/>
        </authorList>
    </citation>
    <scope>NUCLEOTIDE SEQUENCE [LARGE SCALE GENOMIC DNA]</scope>
    <source>
        <strain evidence="6 7">DSM 23800</strain>
    </source>
</reference>